<keyword evidence="3" id="KW-1185">Reference proteome</keyword>
<dbReference type="Proteomes" id="UP001152130">
    <property type="component" value="Unassembled WGS sequence"/>
</dbReference>
<comment type="caution">
    <text evidence="2">The sequence shown here is derived from an EMBL/GenBank/DDBJ whole genome shotgun (WGS) entry which is preliminary data.</text>
</comment>
<evidence type="ECO:0000313" key="3">
    <source>
        <dbReference type="Proteomes" id="UP001152130"/>
    </source>
</evidence>
<evidence type="ECO:0000313" key="2">
    <source>
        <dbReference type="EMBL" id="KAJ4017755.1"/>
    </source>
</evidence>
<feature type="domain" description="Heterokaryon incompatibility" evidence="1">
    <location>
        <begin position="4"/>
        <end position="127"/>
    </location>
</feature>
<dbReference type="InterPro" id="IPR052895">
    <property type="entry name" value="HetReg/Transcr_Mod"/>
</dbReference>
<accession>A0A9W8PU42</accession>
<name>A0A9W8PU42_9HYPO</name>
<dbReference type="AlphaFoldDB" id="A0A9W8PU42"/>
<dbReference type="OrthoDB" id="10252171at2759"/>
<dbReference type="PANTHER" id="PTHR24148">
    <property type="entry name" value="ANKYRIN REPEAT DOMAIN-CONTAINING PROTEIN 39 HOMOLOG-RELATED"/>
    <property type="match status" value="1"/>
</dbReference>
<organism evidence="2 3">
    <name type="scientific">Fusarium irregulare</name>
    <dbReference type="NCBI Taxonomy" id="2494466"/>
    <lineage>
        <taxon>Eukaryota</taxon>
        <taxon>Fungi</taxon>
        <taxon>Dikarya</taxon>
        <taxon>Ascomycota</taxon>
        <taxon>Pezizomycotina</taxon>
        <taxon>Sordariomycetes</taxon>
        <taxon>Hypocreomycetidae</taxon>
        <taxon>Hypocreales</taxon>
        <taxon>Nectriaceae</taxon>
        <taxon>Fusarium</taxon>
        <taxon>Fusarium incarnatum-equiseti species complex</taxon>
    </lineage>
</organism>
<reference evidence="2" key="1">
    <citation type="submission" date="2022-10" db="EMBL/GenBank/DDBJ databases">
        <title>Fusarium specimens isolated from Avocado Roots.</title>
        <authorList>
            <person name="Stajich J."/>
            <person name="Roper C."/>
            <person name="Heimlech-Rivalta G."/>
        </authorList>
    </citation>
    <scope>NUCLEOTIDE SEQUENCE</scope>
    <source>
        <strain evidence="2">CF00143</strain>
    </source>
</reference>
<dbReference type="PANTHER" id="PTHR24148:SF73">
    <property type="entry name" value="HET DOMAIN PROTEIN (AFU_ORTHOLOGUE AFUA_8G01020)"/>
    <property type="match status" value="1"/>
</dbReference>
<sequence>MEKLRLRNKSRYLWIDAVCINQADDHERNQQVGIMGDIFRTADKVIMWLGEETKFMAQAFEELPMVAKAQRKLLQEARELAVHGESSEGDEDHRIMLQRMSTNEYIVGAFEDLMGRTYWTRAWILPEIIIAGSRGIVMCGDQSCDWSTLRFGMPRYKFCGFGRTPAVFDSSLADEYEKEGELPFVDVVDVLHTLDATDIRDKVFAALGVASSATELVERPVADYTMSVQQVFVYAARYIIDSHSLWSAWTLGVRHSTKQVCDLPSWVPDFNQRPLYEEVQLFGHSCVLCRLGIVEAPITTDTSLHIAGSIIDRVVFKLKLTKDLEISTILFLVAEALGKGDQSIYDLYPVGDGFDVNSTIEDQKDRMQSIRSLRMSTNAGALIDTVFRLQQFPCNGHDGVRTGEDIADEAFALVLGYMVWTFSRKADDALKPPDYAKQAANPWFEESTNAETFTDFEIDNLVLMEGLLRYGNDLIYTENGYFGLTNVGEAEDGMSIALVGHGSTFRLLRKRGDSKPYYEYVDLVSINFMGQEIDKPEKAYKNINLEKLEFR</sequence>
<gene>
    <name evidence="2" type="ORF">NW766_003824</name>
</gene>
<evidence type="ECO:0000259" key="1">
    <source>
        <dbReference type="Pfam" id="PF06985"/>
    </source>
</evidence>
<dbReference type="Pfam" id="PF06985">
    <property type="entry name" value="HET"/>
    <property type="match status" value="1"/>
</dbReference>
<proteinExistence type="predicted"/>
<dbReference type="EMBL" id="JAPDHF010000005">
    <property type="protein sequence ID" value="KAJ4017755.1"/>
    <property type="molecule type" value="Genomic_DNA"/>
</dbReference>
<dbReference type="InterPro" id="IPR010730">
    <property type="entry name" value="HET"/>
</dbReference>
<protein>
    <recommendedName>
        <fullName evidence="1">Heterokaryon incompatibility domain-containing protein</fullName>
    </recommendedName>
</protein>